<dbReference type="RefSeq" id="XP_022462930.1">
    <property type="nucleotide sequence ID" value="XM_022611530.1"/>
</dbReference>
<reference evidence="5 6" key="1">
    <citation type="journal article" date="2011" name="Proc. Natl. Acad. Sci. U.S.A.">
        <title>Evolutionary erosion of yeast sex chromosomes by mating-type switching accidents.</title>
        <authorList>
            <person name="Gordon J.L."/>
            <person name="Armisen D."/>
            <person name="Proux-Wera E."/>
            <person name="Oheigeartaigh S.S."/>
            <person name="Byrne K.P."/>
            <person name="Wolfe K.H."/>
        </authorList>
    </citation>
    <scope>NUCLEOTIDE SEQUENCE [LARGE SCALE GENOMIC DNA]</scope>
    <source>
        <strain evidence="6">ATCC MYA-139 / BCRC 22969 / CBS 8797 / CCRC 22969 / KCTC 17520 / NBRC 10181 / NCYC 3082</strain>
    </source>
</reference>
<dbReference type="KEGG" id="kng:KNAG_0B02420"/>
<dbReference type="HOGENOM" id="CLU_2004263_0_0_1"/>
<dbReference type="AlphaFoldDB" id="J7S3F0"/>
<evidence type="ECO:0000313" key="6">
    <source>
        <dbReference type="Proteomes" id="UP000006310"/>
    </source>
</evidence>
<gene>
    <name evidence="5" type="primary">KNAG0B02420</name>
    <name evidence="4" type="synonym">AIM11</name>
    <name evidence="5" type="ordered locus">KNAG_0B02420</name>
</gene>
<sequence length="124" mass="13777">MSSTADHSTTTSIPVSEYRERRRRQMLKFFGATAMTLLSMRWTMRLLSRAGSQSGAATALQRFQSNYYYRGATTARSPTQARESLGPPLAATLGSTLGVLTMGITGYAWCHDMESPRRLHSVHD</sequence>
<evidence type="ECO:0000256" key="4">
    <source>
        <dbReference type="RuleBase" id="RU367098"/>
    </source>
</evidence>
<dbReference type="EMBL" id="HE978315">
    <property type="protein sequence ID" value="CCK68684.1"/>
    <property type="molecule type" value="Genomic_DNA"/>
</dbReference>
<organism evidence="5 6">
    <name type="scientific">Huiozyma naganishii (strain ATCC MYA-139 / BCRC 22969 / CBS 8797 / KCTC 17520 / NBRC 10181 / NCYC 3082 / Yp74L-3)</name>
    <name type="common">Yeast</name>
    <name type="synonym">Kazachstania naganishii</name>
    <dbReference type="NCBI Taxonomy" id="1071383"/>
    <lineage>
        <taxon>Eukaryota</taxon>
        <taxon>Fungi</taxon>
        <taxon>Dikarya</taxon>
        <taxon>Ascomycota</taxon>
        <taxon>Saccharomycotina</taxon>
        <taxon>Saccharomycetes</taxon>
        <taxon>Saccharomycetales</taxon>
        <taxon>Saccharomycetaceae</taxon>
        <taxon>Huiozyma</taxon>
    </lineage>
</organism>
<comment type="subcellular location">
    <subcellularLocation>
        <location evidence="4">Membrane</location>
        <topology evidence="4">Multi-pass membrane protein</topology>
    </subcellularLocation>
</comment>
<feature type="transmembrane region" description="Helical" evidence="4">
    <location>
        <begin position="89"/>
        <end position="110"/>
    </location>
</feature>
<dbReference type="PANTHER" id="PTHR39136:SF1">
    <property type="entry name" value="ALTERED INHERITANCE OF MITOCHONDRIA PROTEIN 11"/>
    <property type="match status" value="1"/>
</dbReference>
<dbReference type="Proteomes" id="UP000006310">
    <property type="component" value="Chromosome 2"/>
</dbReference>
<dbReference type="GO" id="GO:0016020">
    <property type="term" value="C:membrane"/>
    <property type="evidence" value="ECO:0007669"/>
    <property type="project" value="UniProtKB-SubCell"/>
</dbReference>
<dbReference type="GO" id="GO:0005739">
    <property type="term" value="C:mitochondrion"/>
    <property type="evidence" value="ECO:0007669"/>
    <property type="project" value="TreeGrafter"/>
</dbReference>
<reference evidence="6" key="2">
    <citation type="submission" date="2012-08" db="EMBL/GenBank/DDBJ databases">
        <title>Genome sequence of Kazachstania naganishii.</title>
        <authorList>
            <person name="Gordon J.L."/>
            <person name="Armisen D."/>
            <person name="Proux-Wera E."/>
            <person name="OhEigeartaigh S.S."/>
            <person name="Byrne K.P."/>
            <person name="Wolfe K.H."/>
        </authorList>
    </citation>
    <scope>NUCLEOTIDE SEQUENCE [LARGE SCALE GENOMIC DNA]</scope>
    <source>
        <strain evidence="6">ATCC MYA-139 / BCRC 22969 / CBS 8797 / CCRC 22969 / KCTC 17520 / NBRC 10181 / NCYC 3082</strain>
    </source>
</reference>
<dbReference type="PANTHER" id="PTHR39136">
    <property type="entry name" value="ALTERED INHERITANCE OF MITOCHONDRIA PROTEIN 11"/>
    <property type="match status" value="1"/>
</dbReference>
<protein>
    <recommendedName>
        <fullName evidence="4">Altered inheritance of mitochondria protein 11</fullName>
    </recommendedName>
</protein>
<evidence type="ECO:0000256" key="3">
    <source>
        <dbReference type="ARBA" id="ARBA00023136"/>
    </source>
</evidence>
<keyword evidence="3 4" id="KW-0472">Membrane</keyword>
<name>J7S3F0_HUIN7</name>
<keyword evidence="2 4" id="KW-1133">Transmembrane helix</keyword>
<comment type="similarity">
    <text evidence="4">Belongs to the AIM11 family.</text>
</comment>
<accession>J7S3F0</accession>
<proteinExistence type="inferred from homology"/>
<evidence type="ECO:0000256" key="1">
    <source>
        <dbReference type="ARBA" id="ARBA00022692"/>
    </source>
</evidence>
<keyword evidence="6" id="KW-1185">Reference proteome</keyword>
<dbReference type="GeneID" id="34524334"/>
<feature type="transmembrane region" description="Helical" evidence="4">
    <location>
        <begin position="26"/>
        <end position="44"/>
    </location>
</feature>
<dbReference type="OrthoDB" id="4088121at2759"/>
<evidence type="ECO:0000256" key="2">
    <source>
        <dbReference type="ARBA" id="ARBA00022989"/>
    </source>
</evidence>
<dbReference type="InterPro" id="IPR038814">
    <property type="entry name" value="AIM11"/>
</dbReference>
<keyword evidence="1 4" id="KW-0812">Transmembrane</keyword>
<evidence type="ECO:0000313" key="5">
    <source>
        <dbReference type="EMBL" id="CCK68684.1"/>
    </source>
</evidence>